<dbReference type="GO" id="GO:0003729">
    <property type="term" value="F:mRNA binding"/>
    <property type="evidence" value="ECO:0007669"/>
    <property type="project" value="InterPro"/>
</dbReference>
<dbReference type="EMBL" id="SGXA01000006">
    <property type="protein sequence ID" value="RZS65190.1"/>
    <property type="molecule type" value="Genomic_DNA"/>
</dbReference>
<evidence type="ECO:0000313" key="2">
    <source>
        <dbReference type="Proteomes" id="UP000293874"/>
    </source>
</evidence>
<reference evidence="1 2" key="1">
    <citation type="submission" date="2019-02" db="EMBL/GenBank/DDBJ databases">
        <title>Genomic Encyclopedia of Type Strains, Phase IV (KMG-IV): sequencing the most valuable type-strain genomes for metagenomic binning, comparative biology and taxonomic classification.</title>
        <authorList>
            <person name="Goeker M."/>
        </authorList>
    </citation>
    <scope>NUCLEOTIDE SEQUENCE [LARGE SCALE GENOMIC DNA]</scope>
    <source>
        <strain evidence="1 2">DSM 18116</strain>
    </source>
</reference>
<accession>A0A4V2EZ43</accession>
<sequence length="86" mass="10028">MTQSSKLLNRFLKNPKNITWNELCTILFQFGFQEGNRKTGGSRRKFVDDHRNIISLHQPHPGSIVKQYAIKQVIARLKELGYLNDE</sequence>
<comment type="caution">
    <text evidence="1">The sequence shown here is derived from an EMBL/GenBank/DDBJ whole genome shotgun (WGS) entry which is preliminary data.</text>
</comment>
<keyword evidence="2" id="KW-1185">Reference proteome</keyword>
<dbReference type="OrthoDB" id="1447122at2"/>
<name>A0A4V2EZ43_9BACT</name>
<dbReference type="Pfam" id="PF07927">
    <property type="entry name" value="HicA_toxin"/>
    <property type="match status" value="1"/>
</dbReference>
<dbReference type="InterPro" id="IPR012933">
    <property type="entry name" value="HicA_mRNA_interferase"/>
</dbReference>
<organism evidence="1 2">
    <name type="scientific">Pseudobacter ginsenosidimutans</name>
    <dbReference type="NCBI Taxonomy" id="661488"/>
    <lineage>
        <taxon>Bacteria</taxon>
        <taxon>Pseudomonadati</taxon>
        <taxon>Bacteroidota</taxon>
        <taxon>Chitinophagia</taxon>
        <taxon>Chitinophagales</taxon>
        <taxon>Chitinophagaceae</taxon>
        <taxon>Pseudobacter</taxon>
    </lineage>
</organism>
<dbReference type="RefSeq" id="WP_130544419.1">
    <property type="nucleotide sequence ID" value="NZ_CP042431.1"/>
</dbReference>
<evidence type="ECO:0000313" key="1">
    <source>
        <dbReference type="EMBL" id="RZS65190.1"/>
    </source>
</evidence>
<proteinExistence type="predicted"/>
<gene>
    <name evidence="1" type="ORF">EV199_5946</name>
</gene>
<protein>
    <submittedName>
        <fullName evidence="1">HicA-like toxin of HicAB toxin-antitoxin system</fullName>
    </submittedName>
</protein>
<dbReference type="AlphaFoldDB" id="A0A4V2EZ43"/>
<dbReference type="Proteomes" id="UP000293874">
    <property type="component" value="Unassembled WGS sequence"/>
</dbReference>